<sequence>MASHPPHPSPWRRRCWQLATTTELKKELRRISVEVYGTKASVLNTDCAICLGDFADIDKNIDKYI</sequence>
<organism evidence="1 2">
    <name type="scientific">Oryza sativa subsp. japonica</name>
    <name type="common">Rice</name>
    <dbReference type="NCBI Taxonomy" id="39947"/>
    <lineage>
        <taxon>Eukaryota</taxon>
        <taxon>Viridiplantae</taxon>
        <taxon>Streptophyta</taxon>
        <taxon>Embryophyta</taxon>
        <taxon>Tracheophyta</taxon>
        <taxon>Spermatophyta</taxon>
        <taxon>Magnoliopsida</taxon>
        <taxon>Liliopsida</taxon>
        <taxon>Poales</taxon>
        <taxon>Poaceae</taxon>
        <taxon>BOP clade</taxon>
        <taxon>Oryzoideae</taxon>
        <taxon>Oryzeae</taxon>
        <taxon>Oryzinae</taxon>
        <taxon>Oryza</taxon>
        <taxon>Oryza sativa</taxon>
    </lineage>
</organism>
<reference evidence="2" key="1">
    <citation type="journal article" date="2005" name="Nature">
        <title>The map-based sequence of the rice genome.</title>
        <authorList>
            <consortium name="International rice genome sequencing project (IRGSP)"/>
            <person name="Matsumoto T."/>
            <person name="Wu J."/>
            <person name="Kanamori H."/>
            <person name="Katayose Y."/>
            <person name="Fujisawa M."/>
            <person name="Namiki N."/>
            <person name="Mizuno H."/>
            <person name="Yamamoto K."/>
            <person name="Antonio B.A."/>
            <person name="Baba T."/>
            <person name="Sakata K."/>
            <person name="Nagamura Y."/>
            <person name="Aoki H."/>
            <person name="Arikawa K."/>
            <person name="Arita K."/>
            <person name="Bito T."/>
            <person name="Chiden Y."/>
            <person name="Fujitsuka N."/>
            <person name="Fukunaka R."/>
            <person name="Hamada M."/>
            <person name="Harada C."/>
            <person name="Hayashi A."/>
            <person name="Hijishita S."/>
            <person name="Honda M."/>
            <person name="Hosokawa S."/>
            <person name="Ichikawa Y."/>
            <person name="Idonuma A."/>
            <person name="Iijima M."/>
            <person name="Ikeda M."/>
            <person name="Ikeno M."/>
            <person name="Ito K."/>
            <person name="Ito S."/>
            <person name="Ito T."/>
            <person name="Ito Y."/>
            <person name="Ito Y."/>
            <person name="Iwabuchi A."/>
            <person name="Kamiya K."/>
            <person name="Karasawa W."/>
            <person name="Kurita K."/>
            <person name="Katagiri S."/>
            <person name="Kikuta A."/>
            <person name="Kobayashi H."/>
            <person name="Kobayashi N."/>
            <person name="Machita K."/>
            <person name="Maehara T."/>
            <person name="Masukawa M."/>
            <person name="Mizubayashi T."/>
            <person name="Mukai Y."/>
            <person name="Nagasaki H."/>
            <person name="Nagata Y."/>
            <person name="Naito S."/>
            <person name="Nakashima M."/>
            <person name="Nakama Y."/>
            <person name="Nakamichi Y."/>
            <person name="Nakamura M."/>
            <person name="Meguro A."/>
            <person name="Negishi M."/>
            <person name="Ohta I."/>
            <person name="Ohta T."/>
            <person name="Okamoto M."/>
            <person name="Ono N."/>
            <person name="Saji S."/>
            <person name="Sakaguchi M."/>
            <person name="Sakai K."/>
            <person name="Shibata M."/>
            <person name="Shimokawa T."/>
            <person name="Song J."/>
            <person name="Takazaki Y."/>
            <person name="Terasawa K."/>
            <person name="Tsugane M."/>
            <person name="Tsuji K."/>
            <person name="Ueda S."/>
            <person name="Waki K."/>
            <person name="Yamagata H."/>
            <person name="Yamamoto M."/>
            <person name="Yamamoto S."/>
            <person name="Yamane H."/>
            <person name="Yoshiki S."/>
            <person name="Yoshihara R."/>
            <person name="Yukawa K."/>
            <person name="Zhong H."/>
            <person name="Yano M."/>
            <person name="Yuan Q."/>
            <person name="Ouyang S."/>
            <person name="Liu J."/>
            <person name="Jones K.M."/>
            <person name="Gansberger K."/>
            <person name="Moffat K."/>
            <person name="Hill J."/>
            <person name="Bera J."/>
            <person name="Fadrosh D."/>
            <person name="Jin S."/>
            <person name="Johri S."/>
            <person name="Kim M."/>
            <person name="Overton L."/>
            <person name="Reardon M."/>
            <person name="Tsitrin T."/>
            <person name="Vuong H."/>
            <person name="Weaver B."/>
            <person name="Ciecko A."/>
            <person name="Tallon L."/>
            <person name="Jackson J."/>
            <person name="Pai G."/>
            <person name="Aken S.V."/>
            <person name="Utterback T."/>
            <person name="Reidmuller S."/>
            <person name="Feldblyum T."/>
            <person name="Hsiao J."/>
            <person name="Zismann V."/>
            <person name="Iobst S."/>
            <person name="de Vazeille A.R."/>
            <person name="Buell C.R."/>
            <person name="Ying K."/>
            <person name="Li Y."/>
            <person name="Lu T."/>
            <person name="Huang Y."/>
            <person name="Zhao Q."/>
            <person name="Feng Q."/>
            <person name="Zhang L."/>
            <person name="Zhu J."/>
            <person name="Weng Q."/>
            <person name="Mu J."/>
            <person name="Lu Y."/>
            <person name="Fan D."/>
            <person name="Liu Y."/>
            <person name="Guan J."/>
            <person name="Zhang Y."/>
            <person name="Yu S."/>
            <person name="Liu X."/>
            <person name="Zhang Y."/>
            <person name="Hong G."/>
            <person name="Han B."/>
            <person name="Choisne N."/>
            <person name="Demange N."/>
            <person name="Orjeda G."/>
            <person name="Samain S."/>
            <person name="Cattolico L."/>
            <person name="Pelletier E."/>
            <person name="Couloux A."/>
            <person name="Segurens B."/>
            <person name="Wincker P."/>
            <person name="D'Hont A."/>
            <person name="Scarpelli C."/>
            <person name="Weissenbach J."/>
            <person name="Salanoubat M."/>
            <person name="Quetier F."/>
            <person name="Yu Y."/>
            <person name="Kim H.R."/>
            <person name="Rambo T."/>
            <person name="Currie J."/>
            <person name="Collura K."/>
            <person name="Luo M."/>
            <person name="Yang T."/>
            <person name="Ammiraju J.S.S."/>
            <person name="Engler F."/>
            <person name="Soderlund C."/>
            <person name="Wing R.A."/>
            <person name="Palmer L.E."/>
            <person name="de la Bastide M."/>
            <person name="Spiegel L."/>
            <person name="Nascimento L."/>
            <person name="Zutavern T."/>
            <person name="O'Shaughnessy A."/>
            <person name="Dike S."/>
            <person name="Dedhia N."/>
            <person name="Preston R."/>
            <person name="Balija V."/>
            <person name="McCombie W.R."/>
            <person name="Chow T."/>
            <person name="Chen H."/>
            <person name="Chung M."/>
            <person name="Chen C."/>
            <person name="Shaw J."/>
            <person name="Wu H."/>
            <person name="Hsiao K."/>
            <person name="Chao Y."/>
            <person name="Chu M."/>
            <person name="Cheng C."/>
            <person name="Hour A."/>
            <person name="Lee P."/>
            <person name="Lin S."/>
            <person name="Lin Y."/>
            <person name="Liou J."/>
            <person name="Liu S."/>
            <person name="Hsing Y."/>
            <person name="Raghuvanshi S."/>
            <person name="Mohanty A."/>
            <person name="Bharti A.K."/>
            <person name="Gaur A."/>
            <person name="Gupta V."/>
            <person name="Kumar D."/>
            <person name="Ravi V."/>
            <person name="Vij S."/>
            <person name="Kapur A."/>
            <person name="Khurana P."/>
            <person name="Khurana P."/>
            <person name="Khurana J.P."/>
            <person name="Tyagi A.K."/>
            <person name="Gaikwad K."/>
            <person name="Singh A."/>
            <person name="Dalal V."/>
            <person name="Srivastava S."/>
            <person name="Dixit A."/>
            <person name="Pal A.K."/>
            <person name="Ghazi I.A."/>
            <person name="Yadav M."/>
            <person name="Pandit A."/>
            <person name="Bhargava A."/>
            <person name="Sureshbabu K."/>
            <person name="Batra K."/>
            <person name="Sharma T.R."/>
            <person name="Mohapatra T."/>
            <person name="Singh N.K."/>
            <person name="Messing J."/>
            <person name="Nelson A.B."/>
            <person name="Fuks G."/>
            <person name="Kavchok S."/>
            <person name="Keizer G."/>
            <person name="Linton E."/>
            <person name="Llaca V."/>
            <person name="Song R."/>
            <person name="Tanyolac B."/>
            <person name="Young S."/>
            <person name="Ho-Il K."/>
            <person name="Hahn J.H."/>
            <person name="Sangsakoo G."/>
            <person name="Vanavichit A."/>
            <person name="de Mattos Luiz.A.T."/>
            <person name="Zimmer P.D."/>
            <person name="Malone G."/>
            <person name="Dellagostin O."/>
            <person name="de Oliveira A.C."/>
            <person name="Bevan M."/>
            <person name="Bancroft I."/>
            <person name="Minx P."/>
            <person name="Cordum H."/>
            <person name="Wilson R."/>
            <person name="Cheng Z."/>
            <person name="Jin W."/>
            <person name="Jiang J."/>
            <person name="Leong S.A."/>
            <person name="Iwama H."/>
            <person name="Gojobori T."/>
            <person name="Itoh T."/>
            <person name="Niimura Y."/>
            <person name="Fujii Y."/>
            <person name="Habara T."/>
            <person name="Sakai H."/>
            <person name="Sato Y."/>
            <person name="Wilson G."/>
            <person name="Kumar K."/>
            <person name="McCouch S."/>
            <person name="Juretic N."/>
            <person name="Hoen D."/>
            <person name="Wright S."/>
            <person name="Bruskiewich R."/>
            <person name="Bureau T."/>
            <person name="Miyao A."/>
            <person name="Hirochika H."/>
            <person name="Nishikawa T."/>
            <person name="Kadowaki K."/>
            <person name="Sugiura M."/>
            <person name="Burr B."/>
            <person name="Sasaki T."/>
        </authorList>
    </citation>
    <scope>NUCLEOTIDE SEQUENCE [LARGE SCALE GENOMIC DNA]</scope>
    <source>
        <strain evidence="2">cv. Nipponbare</strain>
    </source>
</reference>
<accession>Q10JN7</accession>
<protein>
    <submittedName>
        <fullName evidence="1">Uncharacterized protein</fullName>
    </submittedName>
</protein>
<reference evidence="2" key="2">
    <citation type="journal article" date="2008" name="Nucleic Acids Res.">
        <title>The rice annotation project database (RAP-DB): 2008 update.</title>
        <authorList>
            <consortium name="The rice annotation project (RAP)"/>
        </authorList>
    </citation>
    <scope>GENOME REANNOTATION</scope>
    <source>
        <strain evidence="2">cv. Nipponbare</strain>
    </source>
</reference>
<evidence type="ECO:0000313" key="1">
    <source>
        <dbReference type="EMBL" id="AAS07050.1"/>
    </source>
</evidence>
<dbReference type="EMBL" id="AC120529">
    <property type="protein sequence ID" value="AAS07050.1"/>
    <property type="molecule type" value="Genomic_DNA"/>
</dbReference>
<proteinExistence type="predicted"/>
<dbReference type="Proteomes" id="UP000000763">
    <property type="component" value="Chromosome 3"/>
</dbReference>
<name>Q10JN7_ORYSJ</name>
<gene>
    <name evidence="1" type="ordered locus">Os03g30020</name>
</gene>
<dbReference type="AlphaFoldDB" id="Q10JN7"/>
<evidence type="ECO:0000313" key="2">
    <source>
        <dbReference type="Proteomes" id="UP000000763"/>
    </source>
</evidence>